<dbReference type="PROSITE" id="PS50885">
    <property type="entry name" value="HAMP"/>
    <property type="match status" value="1"/>
</dbReference>
<evidence type="ECO:0000256" key="6">
    <source>
        <dbReference type="ARBA" id="ARBA00023136"/>
    </source>
</evidence>
<comment type="subcellular location">
    <subcellularLocation>
        <location evidence="1">Cell membrane</location>
        <topology evidence="1">Multi-pass membrane protein</topology>
    </subcellularLocation>
</comment>
<dbReference type="CDD" id="cd11386">
    <property type="entry name" value="MCP_signal"/>
    <property type="match status" value="1"/>
</dbReference>
<dbReference type="InterPro" id="IPR004089">
    <property type="entry name" value="MCPsignal_dom"/>
</dbReference>
<dbReference type="CDD" id="cd06225">
    <property type="entry name" value="HAMP"/>
    <property type="match status" value="1"/>
</dbReference>
<keyword evidence="3" id="KW-0145">Chemotaxis</keyword>
<keyword evidence="4" id="KW-0812">Transmembrane</keyword>
<keyword evidence="6" id="KW-0472">Membrane</keyword>
<proteinExistence type="inferred from homology"/>
<sequence>MRSLRVKLIAVIALLLVLLGMVITVLVYGQMRNEIVRGVDNELGGTSKGYSALVSSWYKSKVGVVIAANPLVGTPDPRQTLARMSQAGGFDMTYIGTADHVMIRSDMKPQPQGYDPVARPWYQQASASGNPGVSDPYVDFDTKKLVVTFVSPVKDGSTLKAVVGGDIFIDDLVKTVLSVKLRGNGYAFLVDKSGKVIAHPDASLTLKPLSEKVPELTSDRLTKLATDTTMQEVNIGGESKLIEVQPVEGTNWLLGVVTDESVVTGPLNTLLLTVIGIGALCVLILIPVASVMLSKMLAGLGRLRNAMLEISQGEGDLTRRIQVTGQDEIAETATAFNRFIGQLQKMFIAVKEEAERVTGGVESVTDTVDKVAHDSRQISDVSSSNAATLEEITVSISHIADAAREADGLVNHTGQVSSESAHGMQQISQEMNSTVEAVKGLSTMLGSLDQRSQQISGITNVIKDIADQTNLLALNAAIEAARAGEMGRGFAVVADEVRKLAERTGQATVEISGMVSTIREETSQAVSNMQRTVSSVDGGVELTLGAVQRIEQIQQAMQEVMAKMNEITLSTSEQHKATTMIAQSTEQINGRIVDSDDALQTVRDTLSELSHSASSMRQLFSSFRV</sequence>
<dbReference type="CDD" id="cd12913">
    <property type="entry name" value="PDC1_MCP_like"/>
    <property type="match status" value="1"/>
</dbReference>
<reference evidence="9 10" key="1">
    <citation type="submission" date="2016-10" db="EMBL/GenBank/DDBJ databases">
        <title>Chromobacterium muskegensis sp. nov., an insecticidal bacterium isolated from Sphagnum bogs.</title>
        <authorList>
            <person name="Sparks M.E."/>
            <person name="Blackburn M.B."/>
            <person name="Gundersen-Rindal D.E."/>
            <person name="Mitchell A."/>
            <person name="Farrar R."/>
            <person name="Kuhar D."/>
        </authorList>
    </citation>
    <scope>NUCLEOTIDE SEQUENCE [LARGE SCALE GENOMIC DNA]</scope>
    <source>
        <strain evidence="9 10">21-1</strain>
    </source>
</reference>
<keyword evidence="2" id="KW-1003">Cell membrane</keyword>
<dbReference type="SMART" id="SM00304">
    <property type="entry name" value="HAMP"/>
    <property type="match status" value="2"/>
</dbReference>
<dbReference type="Gene3D" id="1.10.287.950">
    <property type="entry name" value="Methyl-accepting chemotaxis protein"/>
    <property type="match status" value="1"/>
</dbReference>
<dbReference type="STRING" id="1108595.BKX93_16680"/>
<dbReference type="InterPro" id="IPR033479">
    <property type="entry name" value="dCache_1"/>
</dbReference>
<evidence type="ECO:0000256" key="4">
    <source>
        <dbReference type="ARBA" id="ARBA00022692"/>
    </source>
</evidence>
<dbReference type="KEGG" id="cvc:BKX93_16680"/>
<dbReference type="PRINTS" id="PR00260">
    <property type="entry name" value="CHEMTRNSDUCR"/>
</dbReference>
<dbReference type="Pfam" id="PF00672">
    <property type="entry name" value="HAMP"/>
    <property type="match status" value="1"/>
</dbReference>
<evidence type="ECO:0000256" key="5">
    <source>
        <dbReference type="ARBA" id="ARBA00022989"/>
    </source>
</evidence>
<dbReference type="GO" id="GO:0007165">
    <property type="term" value="P:signal transduction"/>
    <property type="evidence" value="ECO:0007669"/>
    <property type="project" value="UniProtKB-KW"/>
</dbReference>
<dbReference type="SMART" id="SM00283">
    <property type="entry name" value="MA"/>
    <property type="match status" value="1"/>
</dbReference>
<dbReference type="SUPFAM" id="SSF103190">
    <property type="entry name" value="Sensory domain-like"/>
    <property type="match status" value="1"/>
</dbReference>
<name>A0A1D9LJS1_9NEIS</name>
<dbReference type="EMBL" id="CP017707">
    <property type="protein sequence ID" value="AOZ51474.1"/>
    <property type="molecule type" value="Genomic_DNA"/>
</dbReference>
<dbReference type="InterPro" id="IPR004090">
    <property type="entry name" value="Chemotax_Me-accpt_rcpt"/>
</dbReference>
<evidence type="ECO:0000256" key="1">
    <source>
        <dbReference type="ARBA" id="ARBA00004651"/>
    </source>
</evidence>
<dbReference type="InterPro" id="IPR029151">
    <property type="entry name" value="Sensor-like_sf"/>
</dbReference>
<dbReference type="GeneID" id="68842843"/>
<protein>
    <submittedName>
        <fullName evidence="9">Uncharacterized protein</fullName>
    </submittedName>
</protein>
<dbReference type="Gene3D" id="3.30.450.20">
    <property type="entry name" value="PAS domain"/>
    <property type="match status" value="2"/>
</dbReference>
<evidence type="ECO:0000256" key="7">
    <source>
        <dbReference type="ARBA" id="ARBA00023224"/>
    </source>
</evidence>
<dbReference type="Pfam" id="PF02743">
    <property type="entry name" value="dCache_1"/>
    <property type="match status" value="1"/>
</dbReference>
<evidence type="ECO:0000313" key="10">
    <source>
        <dbReference type="Proteomes" id="UP000178776"/>
    </source>
</evidence>
<dbReference type="PANTHER" id="PTHR32089">
    <property type="entry name" value="METHYL-ACCEPTING CHEMOTAXIS PROTEIN MCPB"/>
    <property type="match status" value="1"/>
</dbReference>
<dbReference type="PANTHER" id="PTHR32089:SF117">
    <property type="entry name" value="METHYL ACCEPTING SENSORY TRANSDUCER WITH CACHE_1 SMALL MOLECULE BINDING DOMAIN"/>
    <property type="match status" value="1"/>
</dbReference>
<dbReference type="AlphaFoldDB" id="A0A1D9LJS1"/>
<dbReference type="GO" id="GO:0006935">
    <property type="term" value="P:chemotaxis"/>
    <property type="evidence" value="ECO:0007669"/>
    <property type="project" value="UniProtKB-KW"/>
</dbReference>
<dbReference type="Proteomes" id="UP000178776">
    <property type="component" value="Chromosome"/>
</dbReference>
<keyword evidence="5" id="KW-1133">Transmembrane helix</keyword>
<dbReference type="GO" id="GO:0004888">
    <property type="term" value="F:transmembrane signaling receptor activity"/>
    <property type="evidence" value="ECO:0007669"/>
    <property type="project" value="InterPro"/>
</dbReference>
<comment type="similarity">
    <text evidence="8">Belongs to the methyl-accepting chemotaxis (MCP) protein family.</text>
</comment>
<dbReference type="RefSeq" id="WP_046166917.1">
    <property type="nucleotide sequence ID" value="NZ_CP017707.1"/>
</dbReference>
<evidence type="ECO:0000313" key="9">
    <source>
        <dbReference type="EMBL" id="AOZ51474.1"/>
    </source>
</evidence>
<evidence type="ECO:0000256" key="8">
    <source>
        <dbReference type="ARBA" id="ARBA00029447"/>
    </source>
</evidence>
<dbReference type="GO" id="GO:0005886">
    <property type="term" value="C:plasma membrane"/>
    <property type="evidence" value="ECO:0007669"/>
    <property type="project" value="UniProtKB-SubCell"/>
</dbReference>
<keyword evidence="7" id="KW-0807">Transducer</keyword>
<dbReference type="InterPro" id="IPR003660">
    <property type="entry name" value="HAMP_dom"/>
</dbReference>
<evidence type="ECO:0000256" key="2">
    <source>
        <dbReference type="ARBA" id="ARBA00022475"/>
    </source>
</evidence>
<organism evidence="9 10">
    <name type="scientific">Chromobacterium vaccinii</name>
    <dbReference type="NCBI Taxonomy" id="1108595"/>
    <lineage>
        <taxon>Bacteria</taxon>
        <taxon>Pseudomonadati</taxon>
        <taxon>Pseudomonadota</taxon>
        <taxon>Betaproteobacteria</taxon>
        <taxon>Neisseriales</taxon>
        <taxon>Chromobacteriaceae</taxon>
        <taxon>Chromobacterium</taxon>
    </lineage>
</organism>
<dbReference type="CDD" id="cd12912">
    <property type="entry name" value="PDC2_MCP_like"/>
    <property type="match status" value="1"/>
</dbReference>
<gene>
    <name evidence="9" type="ORF">BKX93_16680</name>
</gene>
<accession>A0A1D9LJS1</accession>
<dbReference type="PROSITE" id="PS50111">
    <property type="entry name" value="CHEMOTAXIS_TRANSDUC_2"/>
    <property type="match status" value="1"/>
</dbReference>
<dbReference type="Pfam" id="PF00015">
    <property type="entry name" value="MCPsignal"/>
    <property type="match status" value="1"/>
</dbReference>
<dbReference type="FunFam" id="1.10.287.950:FF:000001">
    <property type="entry name" value="Methyl-accepting chemotaxis sensory transducer"/>
    <property type="match status" value="1"/>
</dbReference>
<evidence type="ECO:0000256" key="3">
    <source>
        <dbReference type="ARBA" id="ARBA00022500"/>
    </source>
</evidence>
<dbReference type="SUPFAM" id="SSF58104">
    <property type="entry name" value="Methyl-accepting chemotaxis protein (MCP) signaling domain"/>
    <property type="match status" value="1"/>
</dbReference>